<evidence type="ECO:0000313" key="2">
    <source>
        <dbReference type="EMBL" id="GAF75080.1"/>
    </source>
</evidence>
<comment type="caution">
    <text evidence="2">The sequence shown here is derived from an EMBL/GenBank/DDBJ whole genome shotgun (WGS) entry which is preliminary data.</text>
</comment>
<accession>X0TG79</accession>
<name>X0TG79_9ZZZZ</name>
<dbReference type="PANTHER" id="PTHR43641:SF2">
    <property type="entry name" value="DEHYDRATASE YBIW-RELATED"/>
    <property type="match status" value="1"/>
</dbReference>
<dbReference type="Pfam" id="PF02901">
    <property type="entry name" value="PFL-like"/>
    <property type="match status" value="2"/>
</dbReference>
<feature type="non-terminal residue" evidence="2">
    <location>
        <position position="351"/>
    </location>
</feature>
<dbReference type="PROSITE" id="PS51554">
    <property type="entry name" value="PFL"/>
    <property type="match status" value="1"/>
</dbReference>
<dbReference type="GO" id="GO:0003824">
    <property type="term" value="F:catalytic activity"/>
    <property type="evidence" value="ECO:0007669"/>
    <property type="project" value="InterPro"/>
</dbReference>
<organism evidence="2">
    <name type="scientific">marine sediment metagenome</name>
    <dbReference type="NCBI Taxonomy" id="412755"/>
    <lineage>
        <taxon>unclassified sequences</taxon>
        <taxon>metagenomes</taxon>
        <taxon>ecological metagenomes</taxon>
    </lineage>
</organism>
<dbReference type="AlphaFoldDB" id="X0TG79"/>
<dbReference type="PANTHER" id="PTHR43641">
    <property type="entry name" value="FORMATE ACETYLTRANSFERASE 3-RELATED"/>
    <property type="match status" value="1"/>
</dbReference>
<gene>
    <name evidence="2" type="ORF">S01H1_10883</name>
</gene>
<proteinExistence type="predicted"/>
<dbReference type="InterPro" id="IPR004184">
    <property type="entry name" value="PFL_dom"/>
</dbReference>
<sequence length="351" mass="40851">MGISTLVSERIERLRERYQTEMPIISIERAKFYTEKYFEGNSLPQNMRVALSMKHVYENMTHYVDPDDRIAGYWCESFLGIPIEIERGIFNNVLRNELKKRNILWFRIKSYLKTAWWLLKKRQLFTAIRNMRNTGKQPMNMGITPMDKRKINPYKIAKAEKKILLKKLLPQWKGKSIVNIIEKEIAESGLVSGNMLDFSIALPANNSKQVLLISMTSNIAFSQGHVILDYEKAITRGLFSLKTEVEEKLEDKSLNLDDKSVLQSIKIAMEGVIIFAKRLAERVQEAYEAESDETRKNILKIMLENCQKVPFYPPETFYQAVQSAWTIKTAVELAHPINLHSFGRMDQIFYP</sequence>
<dbReference type="InterPro" id="IPR051215">
    <property type="entry name" value="GRE"/>
</dbReference>
<dbReference type="EMBL" id="BARS01005548">
    <property type="protein sequence ID" value="GAF75080.1"/>
    <property type="molecule type" value="Genomic_DNA"/>
</dbReference>
<protein>
    <recommendedName>
        <fullName evidence="1">PFL domain-containing protein</fullName>
    </recommendedName>
</protein>
<dbReference type="Gene3D" id="3.20.70.20">
    <property type="match status" value="1"/>
</dbReference>
<evidence type="ECO:0000259" key="1">
    <source>
        <dbReference type="PROSITE" id="PS51554"/>
    </source>
</evidence>
<dbReference type="SUPFAM" id="SSF51998">
    <property type="entry name" value="PFL-like glycyl radical enzymes"/>
    <property type="match status" value="1"/>
</dbReference>
<reference evidence="2" key="1">
    <citation type="journal article" date="2014" name="Front. Microbiol.">
        <title>High frequency of phylogenetically diverse reductive dehalogenase-homologous genes in deep subseafloor sedimentary metagenomes.</title>
        <authorList>
            <person name="Kawai M."/>
            <person name="Futagami T."/>
            <person name="Toyoda A."/>
            <person name="Takaki Y."/>
            <person name="Nishi S."/>
            <person name="Hori S."/>
            <person name="Arai W."/>
            <person name="Tsubouchi T."/>
            <person name="Morono Y."/>
            <person name="Uchiyama I."/>
            <person name="Ito T."/>
            <person name="Fujiyama A."/>
            <person name="Inagaki F."/>
            <person name="Takami H."/>
        </authorList>
    </citation>
    <scope>NUCLEOTIDE SEQUENCE</scope>
    <source>
        <strain evidence="2">Expedition CK06-06</strain>
    </source>
</reference>
<feature type="domain" description="PFL" evidence="1">
    <location>
        <begin position="9"/>
        <end position="351"/>
    </location>
</feature>
<dbReference type="GO" id="GO:0005829">
    <property type="term" value="C:cytosol"/>
    <property type="evidence" value="ECO:0007669"/>
    <property type="project" value="TreeGrafter"/>
</dbReference>